<dbReference type="Proteomes" id="UP000694865">
    <property type="component" value="Unplaced"/>
</dbReference>
<dbReference type="SUPFAM" id="SSF47769">
    <property type="entry name" value="SAM/Pointed domain"/>
    <property type="match status" value="1"/>
</dbReference>
<accession>A0ABM0H1I1</accession>
<dbReference type="InterPro" id="IPR013761">
    <property type="entry name" value="SAM/pointed_sf"/>
</dbReference>
<dbReference type="Gene3D" id="1.10.150.50">
    <property type="entry name" value="Transcription Factor, Ets-1"/>
    <property type="match status" value="1"/>
</dbReference>
<evidence type="ECO:0000259" key="1">
    <source>
        <dbReference type="SMART" id="SM00454"/>
    </source>
</evidence>
<dbReference type="RefSeq" id="XP_002742129.1">
    <property type="nucleotide sequence ID" value="XM_002742083.2"/>
</dbReference>
<protein>
    <submittedName>
        <fullName evidence="3">Uncharacterized protein LOC100367751</fullName>
    </submittedName>
</protein>
<dbReference type="InterPro" id="IPR052281">
    <property type="entry name" value="GAREM"/>
</dbReference>
<dbReference type="InterPro" id="IPR001660">
    <property type="entry name" value="SAM"/>
</dbReference>
<dbReference type="GeneID" id="100367751"/>
<dbReference type="SMART" id="SM00454">
    <property type="entry name" value="SAM"/>
    <property type="match status" value="1"/>
</dbReference>
<feature type="domain" description="SAM" evidence="1">
    <location>
        <begin position="451"/>
        <end position="517"/>
    </location>
</feature>
<dbReference type="PANTHER" id="PTHR14454">
    <property type="entry name" value="GRB2-ASSOCIATED AND REGULATOR OF MAPK PROTEIN FAMILY MEMBER"/>
    <property type="match status" value="1"/>
</dbReference>
<dbReference type="CDD" id="cd09487">
    <property type="entry name" value="SAM_superfamily"/>
    <property type="match status" value="1"/>
</dbReference>
<dbReference type="Pfam" id="PF00536">
    <property type="entry name" value="SAM_1"/>
    <property type="match status" value="1"/>
</dbReference>
<sequence>MATTLDKLVTNTPLPCAVQVNGNYCGTTDDYDGPMLEDREVLLLHFTKEMQRVYATDNDGVQYTLPLTGQQRYQIMPLDSHHDDRSYTSIREIIEDCPLPQYLRVTKRPSTIHCKLLDCDEVIEVNRVEEVDGVKQLLVCNKNNYTIRLSETEESGEYSTNITVSLKPLPELIKEKLPLRVKIPSDSCSEKDDKMNGKILRLKSVATEKHVIATRPFHDEVLSIPLATPLQVFKITARDTDVTTVFSAMKALYKSVNSTWNIKDVGASKLPSSMQAVPQPLEDVLHTWGNSYQGRLKTADMCSKYTGEDQTDAHIYEPLQFKTESTVKCDENETVYYSTIKDESIDSMNDTHKVIDYKLVCEHLKGVLSVKTKKILELESVLEERDKLDTRMVPPKRNEELIQQVRPIQTEQKFYTPHSKQRILPRLNVPLPVVKTQRRSSEPCELHAEMHASVTVSDVCRMLLQLNLSQYTPQFEEEQIDGTILDALDEEILTTDLGMSRLHAKRLKLHLAKQKAEHSTVVKV</sequence>
<reference evidence="3" key="1">
    <citation type="submission" date="2025-08" db="UniProtKB">
        <authorList>
            <consortium name="RefSeq"/>
        </authorList>
    </citation>
    <scope>IDENTIFICATION</scope>
    <source>
        <tissue evidence="3">Testes</tissue>
    </source>
</reference>
<organism evidence="2 3">
    <name type="scientific">Saccoglossus kowalevskii</name>
    <name type="common">Acorn worm</name>
    <dbReference type="NCBI Taxonomy" id="10224"/>
    <lineage>
        <taxon>Eukaryota</taxon>
        <taxon>Metazoa</taxon>
        <taxon>Hemichordata</taxon>
        <taxon>Enteropneusta</taxon>
        <taxon>Harrimaniidae</taxon>
        <taxon>Saccoglossus</taxon>
    </lineage>
</organism>
<evidence type="ECO:0000313" key="3">
    <source>
        <dbReference type="RefSeq" id="XP_002742129.1"/>
    </source>
</evidence>
<keyword evidence="2" id="KW-1185">Reference proteome</keyword>
<proteinExistence type="predicted"/>
<evidence type="ECO:0000313" key="2">
    <source>
        <dbReference type="Proteomes" id="UP000694865"/>
    </source>
</evidence>
<gene>
    <name evidence="3" type="primary">LOC100367751</name>
</gene>
<name>A0ABM0H1I1_SACKO</name>
<dbReference type="PANTHER" id="PTHR14454:SF11">
    <property type="entry name" value="SERRANO, ISOFORM F"/>
    <property type="match status" value="1"/>
</dbReference>